<dbReference type="SUPFAM" id="SSF53474">
    <property type="entry name" value="alpha/beta-Hydrolases"/>
    <property type="match status" value="1"/>
</dbReference>
<dbReference type="InterPro" id="IPR029058">
    <property type="entry name" value="AB_hydrolase_fold"/>
</dbReference>
<name>A0A9Q5HSL0_SANBA</name>
<sequence>MTSLSTSKYGVFAIHDSGVPIGSKEDYTTLVILHGFTWHAGVFTRLLPLSHQFNTRIVLVNRRDYPGSKPFDHEELRPISSIDAIGADALSVLNTYMKERARELYDFLELFVQKEKIPKDGRLIVAGWSFGANWITALLANAQELSVNRIPLSAYIRWLILYDPPYHSLGYAPPETFYNPLAELSESPEEVFEKFQAYVSGYYSHGELPHGLELRNPAPQPRPTFETMLPEEIESSMYPSPAFPGRSDTLLLEAGIQHGLFRELKDAVLYRQTRTALSDDVLGAWDNVKVRYVWCDHSSWEVPWGAWSMQTELEAAKILGKPVRQIEFVRVEGANHFAHWDQPERALRAFLDDNIQRLPVTMDQLK</sequence>
<dbReference type="InterPro" id="IPR000073">
    <property type="entry name" value="AB_hydrolase_1"/>
</dbReference>
<comment type="caution">
    <text evidence="2">The sequence shown here is derived from an EMBL/GenBank/DDBJ whole genome shotgun (WGS) entry which is preliminary data.</text>
</comment>
<dbReference type="AlphaFoldDB" id="A0A9Q5HSL0"/>
<dbReference type="OrthoDB" id="3466517at2759"/>
<evidence type="ECO:0000313" key="3">
    <source>
        <dbReference type="Proteomes" id="UP000757232"/>
    </source>
</evidence>
<dbReference type="EMBL" id="LNZH02000211">
    <property type="protein sequence ID" value="OCB85145.1"/>
    <property type="molecule type" value="Genomic_DNA"/>
</dbReference>
<reference evidence="2" key="1">
    <citation type="submission" date="2016-06" db="EMBL/GenBank/DDBJ databases">
        <title>Draft Genome sequence of the fungus Inonotus baumii.</title>
        <authorList>
            <person name="Zhu H."/>
            <person name="Lin W."/>
        </authorList>
    </citation>
    <scope>NUCLEOTIDE SEQUENCE</scope>
    <source>
        <strain evidence="2">821</strain>
    </source>
</reference>
<protein>
    <recommendedName>
        <fullName evidence="1">AB hydrolase-1 domain-containing protein</fullName>
    </recommendedName>
</protein>
<evidence type="ECO:0000313" key="2">
    <source>
        <dbReference type="EMBL" id="OCB85145.1"/>
    </source>
</evidence>
<dbReference type="Pfam" id="PF12697">
    <property type="entry name" value="Abhydrolase_6"/>
    <property type="match status" value="1"/>
</dbReference>
<evidence type="ECO:0000259" key="1">
    <source>
        <dbReference type="Pfam" id="PF12697"/>
    </source>
</evidence>
<feature type="domain" description="AB hydrolase-1" evidence="1">
    <location>
        <begin position="30"/>
        <end position="345"/>
    </location>
</feature>
<proteinExistence type="predicted"/>
<gene>
    <name evidence="2" type="ORF">A7U60_g7771</name>
</gene>
<accession>A0A9Q5HSL0</accession>
<organism evidence="2 3">
    <name type="scientific">Sanghuangporus baumii</name>
    <name type="common">Phellinus baumii</name>
    <dbReference type="NCBI Taxonomy" id="108892"/>
    <lineage>
        <taxon>Eukaryota</taxon>
        <taxon>Fungi</taxon>
        <taxon>Dikarya</taxon>
        <taxon>Basidiomycota</taxon>
        <taxon>Agaricomycotina</taxon>
        <taxon>Agaricomycetes</taxon>
        <taxon>Hymenochaetales</taxon>
        <taxon>Hymenochaetaceae</taxon>
        <taxon>Sanghuangporus</taxon>
    </lineage>
</organism>
<keyword evidence="3" id="KW-1185">Reference proteome</keyword>
<dbReference type="Proteomes" id="UP000757232">
    <property type="component" value="Unassembled WGS sequence"/>
</dbReference>
<dbReference type="Gene3D" id="3.40.50.1820">
    <property type="entry name" value="alpha/beta hydrolase"/>
    <property type="match status" value="1"/>
</dbReference>